<keyword evidence="1" id="KW-0414">Isoprene biosynthesis</keyword>
<evidence type="ECO:0000256" key="2">
    <source>
        <dbReference type="SAM" id="Phobius"/>
    </source>
</evidence>
<dbReference type="NCBIfam" id="TIGR00151">
    <property type="entry name" value="ispF"/>
    <property type="match status" value="1"/>
</dbReference>
<dbReference type="GO" id="GO:0016114">
    <property type="term" value="P:terpenoid biosynthetic process"/>
    <property type="evidence" value="ECO:0007669"/>
    <property type="project" value="InterPro"/>
</dbReference>
<organism evidence="4 5">
    <name type="scientific">Babesia gibsoni</name>
    <dbReference type="NCBI Taxonomy" id="33632"/>
    <lineage>
        <taxon>Eukaryota</taxon>
        <taxon>Sar</taxon>
        <taxon>Alveolata</taxon>
        <taxon>Apicomplexa</taxon>
        <taxon>Aconoidasida</taxon>
        <taxon>Piroplasmida</taxon>
        <taxon>Babesiidae</taxon>
        <taxon>Babesia</taxon>
    </lineage>
</organism>
<dbReference type="PANTHER" id="PTHR43181">
    <property type="entry name" value="2-C-METHYL-D-ERYTHRITOL 2,4-CYCLODIPHOSPHATE SYNTHASE, CHLOROPLASTIC"/>
    <property type="match status" value="1"/>
</dbReference>
<comment type="caution">
    <text evidence="4">The sequence shown here is derived from an EMBL/GenBank/DDBJ whole genome shotgun (WGS) entry which is preliminary data.</text>
</comment>
<keyword evidence="2" id="KW-0812">Transmembrane</keyword>
<keyword evidence="1" id="KW-0456">Lyase</keyword>
<dbReference type="Gene3D" id="3.30.1330.50">
    <property type="entry name" value="2-C-methyl-D-erythritol 2,4-cyclodiphosphate synthase"/>
    <property type="match status" value="1"/>
</dbReference>
<feature type="transmembrane region" description="Helical" evidence="2">
    <location>
        <begin position="6"/>
        <end position="25"/>
    </location>
</feature>
<dbReference type="GO" id="GO:0008685">
    <property type="term" value="F:2-C-methyl-D-erythritol 2,4-cyclodiphosphate synthase activity"/>
    <property type="evidence" value="ECO:0007669"/>
    <property type="project" value="UniProtKB-EC"/>
</dbReference>
<dbReference type="AlphaFoldDB" id="A0AAD8LHG5"/>
<dbReference type="Proteomes" id="UP001230268">
    <property type="component" value="Unassembled WGS sequence"/>
</dbReference>
<protein>
    <recommendedName>
        <fullName evidence="1">2-C-methyl-D-erythritol 2,4-cyclodiphosphate synthase</fullName>
        <ecNumber evidence="1">4.6.1.12</ecNumber>
    </recommendedName>
</protein>
<dbReference type="CDD" id="cd00554">
    <property type="entry name" value="MECDP_synthase"/>
    <property type="match status" value="1"/>
</dbReference>
<dbReference type="HAMAP" id="MF_00107">
    <property type="entry name" value="IspF"/>
    <property type="match status" value="1"/>
</dbReference>
<dbReference type="EC" id="4.6.1.12" evidence="1"/>
<dbReference type="PANTHER" id="PTHR43181:SF1">
    <property type="entry name" value="2-C-METHYL-D-ERYTHRITOL 2,4-CYCLODIPHOSPHATE SYNTHASE, CHLOROPLASTIC"/>
    <property type="match status" value="1"/>
</dbReference>
<evidence type="ECO:0000256" key="1">
    <source>
        <dbReference type="RuleBase" id="RU004395"/>
    </source>
</evidence>
<feature type="domain" description="2-C-methyl-D-erythritol 2,4-cyclodiphosphate synthase" evidence="3">
    <location>
        <begin position="61"/>
        <end position="218"/>
    </location>
</feature>
<proteinExistence type="inferred from homology"/>
<dbReference type="SUPFAM" id="SSF69765">
    <property type="entry name" value="IpsF-like"/>
    <property type="match status" value="1"/>
</dbReference>
<comment type="similarity">
    <text evidence="1">Belongs to the IspF family.</text>
</comment>
<keyword evidence="2" id="KW-1133">Transmembrane helix</keyword>
<evidence type="ECO:0000313" key="4">
    <source>
        <dbReference type="EMBL" id="KAK1442274.1"/>
    </source>
</evidence>
<dbReference type="InterPro" id="IPR003526">
    <property type="entry name" value="MECDP_synthase"/>
</dbReference>
<accession>A0AAD8LHG5</accession>
<evidence type="ECO:0000259" key="3">
    <source>
        <dbReference type="Pfam" id="PF02542"/>
    </source>
</evidence>
<name>A0AAD8LHG5_BABGI</name>
<evidence type="ECO:0000313" key="5">
    <source>
        <dbReference type="Proteomes" id="UP001230268"/>
    </source>
</evidence>
<sequence>MTSYILPLYGIAFLVLRCCSVGFFAHAFRQSRSWKDIACRSFINRLTSVITSSQQSICQHRIGQGYDIHRLVEDANDGKPLTLGGVRIDGSGVYVVGHSDGDTVLHAIADAILGAVGLGDIGERYPDSDPANRDLDSRVILQTALEEARKLGYVPANIDASIILQRPKLGRELKRRISSSVSELVSNDVTVNIKAKTNEGLDSIGSGQAIACQAVVLMRRIS</sequence>
<dbReference type="Pfam" id="PF02542">
    <property type="entry name" value="YgbB"/>
    <property type="match status" value="1"/>
</dbReference>
<keyword evidence="5" id="KW-1185">Reference proteome</keyword>
<gene>
    <name evidence="4" type="ORF">BgAZ_403040</name>
</gene>
<dbReference type="InterPro" id="IPR036571">
    <property type="entry name" value="MECDP_synthase_sf"/>
</dbReference>
<comment type="catalytic activity">
    <reaction evidence="1">
        <text>4-CDP-2-C-methyl-D-erythritol 2-phosphate = 2-C-methyl-D-erythritol 2,4-cyclic diphosphate + CMP</text>
        <dbReference type="Rhea" id="RHEA:23864"/>
        <dbReference type="ChEBI" id="CHEBI:57919"/>
        <dbReference type="ChEBI" id="CHEBI:58483"/>
        <dbReference type="ChEBI" id="CHEBI:60377"/>
        <dbReference type="EC" id="4.6.1.12"/>
    </reaction>
</comment>
<keyword evidence="2" id="KW-0472">Membrane</keyword>
<reference evidence="4" key="1">
    <citation type="submission" date="2023-08" db="EMBL/GenBank/DDBJ databases">
        <title>Draft sequence of the Babesia gibsoni genome.</title>
        <authorList>
            <person name="Yamagishi J.Y."/>
            <person name="Xuan X.X."/>
        </authorList>
    </citation>
    <scope>NUCLEOTIDE SEQUENCE</scope>
    <source>
        <strain evidence="4">Azabu</strain>
    </source>
</reference>
<dbReference type="EMBL" id="JAVEPI010000004">
    <property type="protein sequence ID" value="KAK1442274.1"/>
    <property type="molecule type" value="Genomic_DNA"/>
</dbReference>